<sequence>MERKVSLLIKNYESLKNVKTEPCIKLTLHERALKYTLKDKYINFKEVNECTDIIRESTSIFSDFRGDISINTAIIISFQSQFKESLEEILKIHKKLRQNKFYSGDSLALISNMIFENKNKIDIDECIEKTKYVYEFMRNNHPFSTSIDDYINACIVAINSQNIDEELIDMEEAYVYLCKNGFYKNNTLKNLSQVISLTRKKEVWEKCIYVKKELEKNNCKFHKFGYPLIGVMAFLEIKDMKSTIEKIKNISDKLKIYRGYGSFALDENYRNIIAGFLVIQNYISNKDKNSILISKTIDDINKAMNIAIMTATTSSIILNNI</sequence>
<dbReference type="InterPro" id="IPR025062">
    <property type="entry name" value="DUF4003"/>
</dbReference>
<evidence type="ECO:0000313" key="2">
    <source>
        <dbReference type="Proteomes" id="UP000611796"/>
    </source>
</evidence>
<gene>
    <name evidence="1" type="ORF">H8891_00745</name>
</gene>
<reference evidence="1 2" key="1">
    <citation type="submission" date="2020-08" db="EMBL/GenBank/DDBJ databases">
        <authorList>
            <person name="Liu C."/>
            <person name="Sun Q."/>
        </authorList>
    </citation>
    <scope>NUCLEOTIDE SEQUENCE [LARGE SCALE GENOMIC DNA]</scope>
    <source>
        <strain evidence="1 2">NSJ-45</strain>
    </source>
</reference>
<dbReference type="RefSeq" id="WP_187004797.1">
    <property type="nucleotide sequence ID" value="NZ_JACRWD010000001.1"/>
</dbReference>
<dbReference type="Pfam" id="PF13170">
    <property type="entry name" value="DUF4003"/>
    <property type="match status" value="1"/>
</dbReference>
<keyword evidence="2" id="KW-1185">Reference proteome</keyword>
<name>A0ABR7JZS9_9FIRM</name>
<evidence type="ECO:0000313" key="1">
    <source>
        <dbReference type="EMBL" id="MBC6002313.1"/>
    </source>
</evidence>
<protein>
    <submittedName>
        <fullName evidence="1">DUF4003 family protein</fullName>
    </submittedName>
</protein>
<accession>A0ABR7JZS9</accession>
<comment type="caution">
    <text evidence="1">The sequence shown here is derived from an EMBL/GenBank/DDBJ whole genome shotgun (WGS) entry which is preliminary data.</text>
</comment>
<dbReference type="Proteomes" id="UP000611796">
    <property type="component" value="Unassembled WGS sequence"/>
</dbReference>
<dbReference type="EMBL" id="JACRWD010000001">
    <property type="protein sequence ID" value="MBC6002313.1"/>
    <property type="molecule type" value="Genomic_DNA"/>
</dbReference>
<proteinExistence type="predicted"/>
<organism evidence="1 2">
    <name type="scientific">Paeniclostridium hominis</name>
    <dbReference type="NCBI Taxonomy" id="2764329"/>
    <lineage>
        <taxon>Bacteria</taxon>
        <taxon>Bacillati</taxon>
        <taxon>Bacillota</taxon>
        <taxon>Clostridia</taxon>
        <taxon>Peptostreptococcales</taxon>
        <taxon>Peptostreptococcaceae</taxon>
        <taxon>Paeniclostridium</taxon>
    </lineage>
</organism>